<evidence type="ECO:0000313" key="2">
    <source>
        <dbReference type="Proteomes" id="UP000602510"/>
    </source>
</evidence>
<accession>A0A833SJS7</accession>
<dbReference type="Proteomes" id="UP000602510">
    <property type="component" value="Unassembled WGS sequence"/>
</dbReference>
<organism evidence="1 2">
    <name type="scientific">Phytophthora infestans</name>
    <name type="common">Potato late blight agent</name>
    <name type="synonym">Botrytis infestans</name>
    <dbReference type="NCBI Taxonomy" id="4787"/>
    <lineage>
        <taxon>Eukaryota</taxon>
        <taxon>Sar</taxon>
        <taxon>Stramenopiles</taxon>
        <taxon>Oomycota</taxon>
        <taxon>Peronosporomycetes</taxon>
        <taxon>Peronosporales</taxon>
        <taxon>Peronosporaceae</taxon>
        <taxon>Phytophthora</taxon>
    </lineage>
</organism>
<keyword evidence="2" id="KW-1185">Reference proteome</keyword>
<proteinExistence type="predicted"/>
<dbReference type="AlphaFoldDB" id="A0A833SJS7"/>
<evidence type="ECO:0000313" key="1">
    <source>
        <dbReference type="EMBL" id="KAF4030928.1"/>
    </source>
</evidence>
<name>A0A833SJS7_PHYIN</name>
<comment type="caution">
    <text evidence="1">The sequence shown here is derived from an EMBL/GenBank/DDBJ whole genome shotgun (WGS) entry which is preliminary data.</text>
</comment>
<protein>
    <submittedName>
        <fullName evidence="1">Uncharacterized protein</fullName>
    </submittedName>
</protein>
<gene>
    <name evidence="1" type="ORF">GN244_ATG17249</name>
</gene>
<sequence>MFKKEPFHVVWINCTRISLSDWTDEKLISECGKEVINECGEEVIGKCDEEAISECDEENIKRRSGKAFCSRLREAYAQAISFSASVSMLALSMS</sequence>
<reference evidence="1" key="1">
    <citation type="submission" date="2020-04" db="EMBL/GenBank/DDBJ databases">
        <title>Hybrid Assembly of Korean Phytophthora infestans isolates.</title>
        <authorList>
            <person name="Prokchorchik M."/>
            <person name="Lee Y."/>
            <person name="Seo J."/>
            <person name="Cho J.-H."/>
            <person name="Park Y.-E."/>
            <person name="Jang D.-C."/>
            <person name="Im J.-S."/>
            <person name="Choi J.-G."/>
            <person name="Park H.-J."/>
            <person name="Lee G.-B."/>
            <person name="Lee Y.-G."/>
            <person name="Hong S.-Y."/>
            <person name="Cho K."/>
            <person name="Sohn K.H."/>
        </authorList>
    </citation>
    <scope>NUCLEOTIDE SEQUENCE</scope>
    <source>
        <strain evidence="1">KR_1_A1</strain>
    </source>
</reference>
<dbReference type="EMBL" id="WSZM01000610">
    <property type="protein sequence ID" value="KAF4030928.1"/>
    <property type="molecule type" value="Genomic_DNA"/>
</dbReference>